<protein>
    <recommendedName>
        <fullName evidence="3">6-bladed beta-propeller</fullName>
    </recommendedName>
</protein>
<organism evidence="1 2">
    <name type="scientific">Capnocytophaga canis</name>
    <dbReference type="NCBI Taxonomy" id="1848903"/>
    <lineage>
        <taxon>Bacteria</taxon>
        <taxon>Pseudomonadati</taxon>
        <taxon>Bacteroidota</taxon>
        <taxon>Flavobacteriia</taxon>
        <taxon>Flavobacteriales</taxon>
        <taxon>Flavobacteriaceae</taxon>
        <taxon>Capnocytophaga</taxon>
    </lineage>
</organism>
<dbReference type="Proteomes" id="UP000045051">
    <property type="component" value="Unassembled WGS sequence"/>
</dbReference>
<reference evidence="1 2" key="1">
    <citation type="submission" date="2015-01" db="EMBL/GenBank/DDBJ databases">
        <authorList>
            <person name="MANFREDI Pablo"/>
        </authorList>
    </citation>
    <scope>NUCLEOTIDE SEQUENCE [LARGE SCALE GENOMIC DNA]</scope>
    <source>
        <strain evidence="1 2">CcD38</strain>
    </source>
</reference>
<evidence type="ECO:0000313" key="1">
    <source>
        <dbReference type="EMBL" id="CEN48429.1"/>
    </source>
</evidence>
<dbReference type="Pfam" id="PF17170">
    <property type="entry name" value="DUF5128"/>
    <property type="match status" value="1"/>
</dbReference>
<name>A0A0B7ICH5_9FLAO</name>
<evidence type="ECO:0000313" key="2">
    <source>
        <dbReference type="Proteomes" id="UP000045051"/>
    </source>
</evidence>
<keyword evidence="2" id="KW-1185">Reference proteome</keyword>
<dbReference type="SUPFAM" id="SSF50969">
    <property type="entry name" value="YVTN repeat-like/Quinoprotein amine dehydrogenase"/>
    <property type="match status" value="1"/>
</dbReference>
<dbReference type="InterPro" id="IPR011044">
    <property type="entry name" value="Quino_amine_DH_bsu"/>
</dbReference>
<evidence type="ECO:0008006" key="3">
    <source>
        <dbReference type="Google" id="ProtNLM"/>
    </source>
</evidence>
<accession>A0A0B7ICH5</accession>
<gene>
    <name evidence="1" type="ORF">CCAND38_60028</name>
</gene>
<dbReference type="AlphaFoldDB" id="A0A0B7ICH5"/>
<sequence length="378" mass="44464">MKFIRNALSLIATLLVISCNSENKSIDYLQVDVKLEDNTIHLSDIFSSVEIVPLQTTDLSLITDGAQLKFSDQFIFIESNKSIKLFDYEGNFVKNIDRKGNGAGEYLGISDFYVDDNSKKIEVLDKRQKKILQYNHNGDYLSEIPLNFWAVKFTRDTNKDLFVYSGNERDNNNAYKFNIFDNEGKSYRFYGIDEKKSKFLHILNLVHFYKSGDEMLFFEPFNDTIYNFKENKLKPKYVISYNGKNVPPSFYEDNNFSNVFEFFQEFKKYGYINSTYNAFETQTKLYFQCFKQSEKYLISYDKKTSKSFSYNKIVDDLFSKGKELPFQESDITFFAENSTVMFMVHLSWIIENKINELYPNLNNLKEDDNSLLFIGKLK</sequence>
<proteinExistence type="predicted"/>
<dbReference type="PROSITE" id="PS51257">
    <property type="entry name" value="PROKAR_LIPOPROTEIN"/>
    <property type="match status" value="1"/>
</dbReference>
<dbReference type="RefSeq" id="WP_042344939.1">
    <property type="nucleotide sequence ID" value="NZ_CDOH01000159.1"/>
</dbReference>
<dbReference type="EMBL" id="CDOI01000173">
    <property type="protein sequence ID" value="CEN48429.1"/>
    <property type="molecule type" value="Genomic_DNA"/>
</dbReference>
<dbReference type="Gene3D" id="2.120.10.30">
    <property type="entry name" value="TolB, C-terminal domain"/>
    <property type="match status" value="1"/>
</dbReference>
<dbReference type="InterPro" id="IPR011042">
    <property type="entry name" value="6-blade_b-propeller_TolB-like"/>
</dbReference>